<dbReference type="Proteomes" id="UP000765802">
    <property type="component" value="Unassembled WGS sequence"/>
</dbReference>
<feature type="domain" description="Fibrobacter succinogenes major paralogous" evidence="1">
    <location>
        <begin position="44"/>
        <end position="237"/>
    </location>
</feature>
<reference evidence="2 3" key="1">
    <citation type="submission" date="2016-07" db="EMBL/GenBank/DDBJ databases">
        <title>Genome analysis of Flavihumibacter stibioxidans YS-17.</title>
        <authorList>
            <person name="Shi K."/>
            <person name="Han Y."/>
            <person name="Wang G."/>
        </authorList>
    </citation>
    <scope>NUCLEOTIDE SEQUENCE [LARGE SCALE GENOMIC DNA]</scope>
    <source>
        <strain evidence="2 3">YS-17</strain>
    </source>
</reference>
<organism evidence="2 3">
    <name type="scientific">Flavihumibacter stibioxidans</name>
    <dbReference type="NCBI Taxonomy" id="1834163"/>
    <lineage>
        <taxon>Bacteria</taxon>
        <taxon>Pseudomonadati</taxon>
        <taxon>Bacteroidota</taxon>
        <taxon>Chitinophagia</taxon>
        <taxon>Chitinophagales</taxon>
        <taxon>Chitinophagaceae</taxon>
        <taxon>Flavihumibacter</taxon>
    </lineage>
</organism>
<dbReference type="NCBIfam" id="TIGR02145">
    <property type="entry name" value="Fib_succ_major"/>
    <property type="match status" value="1"/>
</dbReference>
<dbReference type="Pfam" id="PF09603">
    <property type="entry name" value="Fib_succ_major"/>
    <property type="match status" value="1"/>
</dbReference>
<evidence type="ECO:0000313" key="2">
    <source>
        <dbReference type="EMBL" id="MBC6490380.1"/>
    </source>
</evidence>
<dbReference type="InterPro" id="IPR011871">
    <property type="entry name" value="Fib_succ_major"/>
</dbReference>
<protein>
    <recommendedName>
        <fullName evidence="1">Fibrobacter succinogenes major paralogous domain-containing protein</fullName>
    </recommendedName>
</protein>
<keyword evidence="3" id="KW-1185">Reference proteome</keyword>
<evidence type="ECO:0000259" key="1">
    <source>
        <dbReference type="Pfam" id="PF09603"/>
    </source>
</evidence>
<evidence type="ECO:0000313" key="3">
    <source>
        <dbReference type="Proteomes" id="UP000765802"/>
    </source>
</evidence>
<sequence>MRTAILIIITATLHYTAGGQTIPNAPDRNLEPVYDLDSNKYTVIKIGKQYWLQQNLRTTQYSDTTAIASRLDDNEWKQTKKGAYAIYDNRKENELLYGKLYNGYAAASGKLCPKGWKIPSDKDWNELERHLGIPAAELERTGERGNIADKLKSTGGWQASGFSGNNSTGLAFMPAGSRSDNGEFTNLGQYGNFWSSTVYDDRYGLLYLWNHHTHYNTNAVGRIYTLANNGYSCRCIKDNKVADKKN</sequence>
<accession>A0ABR7M5T5</accession>
<dbReference type="EMBL" id="MBUA01000001">
    <property type="protein sequence ID" value="MBC6490380.1"/>
    <property type="molecule type" value="Genomic_DNA"/>
</dbReference>
<gene>
    <name evidence="2" type="ORF">BC349_05355</name>
</gene>
<name>A0ABR7M5T5_9BACT</name>
<proteinExistence type="predicted"/>
<comment type="caution">
    <text evidence="2">The sequence shown here is derived from an EMBL/GenBank/DDBJ whole genome shotgun (WGS) entry which is preliminary data.</text>
</comment>
<dbReference type="RefSeq" id="WP_187255686.1">
    <property type="nucleotide sequence ID" value="NZ_JBHULF010000006.1"/>
</dbReference>